<keyword evidence="12" id="KW-1185">Reference proteome</keyword>
<reference evidence="12" key="1">
    <citation type="journal article" date="2019" name="Int. J. Syst. Evol. Microbiol.">
        <title>The Global Catalogue of Microorganisms (GCM) 10K type strain sequencing project: providing services to taxonomists for standard genome sequencing and annotation.</title>
        <authorList>
            <consortium name="The Broad Institute Genomics Platform"/>
            <consortium name="The Broad Institute Genome Sequencing Center for Infectious Disease"/>
            <person name="Wu L."/>
            <person name="Ma J."/>
        </authorList>
    </citation>
    <scope>NUCLEOTIDE SEQUENCE [LARGE SCALE GENOMIC DNA]</scope>
    <source>
        <strain evidence="12">JCM 16953</strain>
    </source>
</reference>
<organism evidence="11 12">
    <name type="scientific">Nocardioides panacisoli</name>
    <dbReference type="NCBI Taxonomy" id="627624"/>
    <lineage>
        <taxon>Bacteria</taxon>
        <taxon>Bacillati</taxon>
        <taxon>Actinomycetota</taxon>
        <taxon>Actinomycetes</taxon>
        <taxon>Propionibacteriales</taxon>
        <taxon>Nocardioidaceae</taxon>
        <taxon>Nocardioides</taxon>
    </lineage>
</organism>
<evidence type="ECO:0000256" key="1">
    <source>
        <dbReference type="ARBA" id="ARBA00004365"/>
    </source>
</evidence>
<dbReference type="InterPro" id="IPR010930">
    <property type="entry name" value="Flg_bb/hook_C_dom"/>
</dbReference>
<dbReference type="InterPro" id="IPR053927">
    <property type="entry name" value="FlgK_helical"/>
</dbReference>
<keyword evidence="5 7" id="KW-0964">Secreted</keyword>
<dbReference type="PANTHER" id="PTHR30033">
    <property type="entry name" value="FLAGELLAR HOOK-ASSOCIATED PROTEIN 1"/>
    <property type="match status" value="1"/>
</dbReference>
<keyword evidence="6 7" id="KW-0975">Bacterial flagellum</keyword>
<evidence type="ECO:0000256" key="7">
    <source>
        <dbReference type="RuleBase" id="RU362065"/>
    </source>
</evidence>
<evidence type="ECO:0000256" key="3">
    <source>
        <dbReference type="ARBA" id="ARBA00009677"/>
    </source>
</evidence>
<keyword evidence="11" id="KW-0282">Flagellum</keyword>
<dbReference type="Proteomes" id="UP001501821">
    <property type="component" value="Unassembled WGS sequence"/>
</dbReference>
<dbReference type="InterPro" id="IPR002371">
    <property type="entry name" value="FlgK"/>
</dbReference>
<dbReference type="InterPro" id="IPR001444">
    <property type="entry name" value="Flag_bb_rod_N"/>
</dbReference>
<dbReference type="Pfam" id="PF06429">
    <property type="entry name" value="Flg_bbr_C"/>
    <property type="match status" value="1"/>
</dbReference>
<evidence type="ECO:0000259" key="10">
    <source>
        <dbReference type="Pfam" id="PF22638"/>
    </source>
</evidence>
<keyword evidence="11" id="KW-0969">Cilium</keyword>
<evidence type="ECO:0000259" key="9">
    <source>
        <dbReference type="Pfam" id="PF06429"/>
    </source>
</evidence>
<dbReference type="NCBIfam" id="TIGR02492">
    <property type="entry name" value="flgK_ends"/>
    <property type="match status" value="1"/>
</dbReference>
<dbReference type="RefSeq" id="WP_344771797.1">
    <property type="nucleotide sequence ID" value="NZ_BAABAH010000001.1"/>
</dbReference>
<dbReference type="SUPFAM" id="SSF64518">
    <property type="entry name" value="Phase 1 flagellin"/>
    <property type="match status" value="1"/>
</dbReference>
<evidence type="ECO:0000256" key="2">
    <source>
        <dbReference type="ARBA" id="ARBA00004613"/>
    </source>
</evidence>
<feature type="domain" description="Flagellar basal-body/hook protein C-terminal" evidence="9">
    <location>
        <begin position="418"/>
        <end position="456"/>
    </location>
</feature>
<feature type="domain" description="Flagellar hook-associated protein FlgK helical" evidence="10">
    <location>
        <begin position="100"/>
        <end position="335"/>
    </location>
</feature>
<name>A0ABP7HQJ4_9ACTN</name>
<evidence type="ECO:0000256" key="5">
    <source>
        <dbReference type="ARBA" id="ARBA00022525"/>
    </source>
</evidence>
<comment type="caution">
    <text evidence="11">The sequence shown here is derived from an EMBL/GenBank/DDBJ whole genome shotgun (WGS) entry which is preliminary data.</text>
</comment>
<feature type="domain" description="Flagellar basal body rod protein N-terminal" evidence="8">
    <location>
        <begin position="8"/>
        <end position="37"/>
    </location>
</feature>
<keyword evidence="11" id="KW-0966">Cell projection</keyword>
<comment type="similarity">
    <text evidence="3 7">Belongs to the flagella basal body rod proteins family.</text>
</comment>
<proteinExistence type="inferred from homology"/>
<dbReference type="EMBL" id="BAABAH010000001">
    <property type="protein sequence ID" value="GAA3801812.1"/>
    <property type="molecule type" value="Genomic_DNA"/>
</dbReference>
<evidence type="ECO:0000256" key="4">
    <source>
        <dbReference type="ARBA" id="ARBA00016244"/>
    </source>
</evidence>
<accession>A0ABP7HQJ4</accession>
<evidence type="ECO:0000256" key="6">
    <source>
        <dbReference type="ARBA" id="ARBA00023143"/>
    </source>
</evidence>
<evidence type="ECO:0000313" key="11">
    <source>
        <dbReference type="EMBL" id="GAA3801812.1"/>
    </source>
</evidence>
<gene>
    <name evidence="7 11" type="primary">flgK</name>
    <name evidence="11" type="ORF">GCM10022242_00990</name>
</gene>
<dbReference type="Pfam" id="PF00460">
    <property type="entry name" value="Flg_bb_rod"/>
    <property type="match status" value="1"/>
</dbReference>
<dbReference type="Pfam" id="PF22638">
    <property type="entry name" value="FlgK_D1"/>
    <property type="match status" value="1"/>
</dbReference>
<evidence type="ECO:0000313" key="12">
    <source>
        <dbReference type="Proteomes" id="UP001501821"/>
    </source>
</evidence>
<comment type="subcellular location">
    <subcellularLocation>
        <location evidence="1 7">Bacterial flagellum</location>
    </subcellularLocation>
    <subcellularLocation>
        <location evidence="2 7">Secreted</location>
    </subcellularLocation>
</comment>
<dbReference type="PANTHER" id="PTHR30033:SF1">
    <property type="entry name" value="FLAGELLAR HOOK-ASSOCIATED PROTEIN 1"/>
    <property type="match status" value="1"/>
</dbReference>
<evidence type="ECO:0000259" key="8">
    <source>
        <dbReference type="Pfam" id="PF00460"/>
    </source>
</evidence>
<protein>
    <recommendedName>
        <fullName evidence="4 7">Flagellar hook-associated protein 1</fullName>
        <shortName evidence="7">HAP1</shortName>
    </recommendedName>
</protein>
<sequence>MSGTFSSINTALSAIRYNQVALDLASNNIANANTDGYVRRRLVAGSVGGPTTPAMWSKYDGHGDGVRVVASQRMVDVLLDGRVRREHGTLSYLQTTQTVLKRLDDAIAEPSDNGVAAALQEFRSSWHDLANNPGGDAARQQVLGRAATLVQAIHSQLSNVTGEEADQRVHMLSLVSDVSSAAGDLAALNQTILSSKANGNDVADLEDQRDQLALRLSELAGAVTTVRPDGMYDVTVGGQSLVSGNTASSLTIASGITATGDSDGTPLTLAVTGPSGTTPVTGLGGEVGAVSDLLTTVLPGYRAGLDAVAKDLADTVNAQHAAGYDASGAAGGDFFSYDPADPAASLAVAITDTSKIAAASVAGTVDGNNADALSQTGNVESAYQRLVNSFGVEVSTLNSRTTNQQALAGSVDESREQQAGVNLDEETVNLMTAQRAYQAAARVMSTIDEVLDTLINRTGLVGR</sequence>
<dbReference type="PRINTS" id="PR01005">
    <property type="entry name" value="FLGHOOKAP1"/>
</dbReference>